<dbReference type="RefSeq" id="WP_184267798.1">
    <property type="nucleotide sequence ID" value="NZ_JACHKY010000002.1"/>
</dbReference>
<organism evidence="2 3">
    <name type="scientific">Brevundimonas bullata</name>
    <dbReference type="NCBI Taxonomy" id="13160"/>
    <lineage>
        <taxon>Bacteria</taxon>
        <taxon>Pseudomonadati</taxon>
        <taxon>Pseudomonadota</taxon>
        <taxon>Alphaproteobacteria</taxon>
        <taxon>Caulobacterales</taxon>
        <taxon>Caulobacteraceae</taxon>
        <taxon>Brevundimonas</taxon>
    </lineage>
</organism>
<name>A0A7W7IN98_9CAUL</name>
<keyword evidence="1" id="KW-0472">Membrane</keyword>
<feature type="transmembrane region" description="Helical" evidence="1">
    <location>
        <begin position="83"/>
        <end position="105"/>
    </location>
</feature>
<accession>A0A7W7IN98</accession>
<feature type="transmembrane region" description="Helical" evidence="1">
    <location>
        <begin position="111"/>
        <end position="133"/>
    </location>
</feature>
<reference evidence="2 3" key="1">
    <citation type="submission" date="2020-08" db="EMBL/GenBank/DDBJ databases">
        <title>Functional genomics of gut bacteria from endangered species of beetles.</title>
        <authorList>
            <person name="Carlos-Shanley C."/>
        </authorList>
    </citation>
    <scope>NUCLEOTIDE SEQUENCE [LARGE SCALE GENOMIC DNA]</scope>
    <source>
        <strain evidence="2 3">S00123</strain>
    </source>
</reference>
<dbReference type="AlphaFoldDB" id="A0A7W7IN98"/>
<gene>
    <name evidence="2" type="ORF">HNP32_001016</name>
</gene>
<comment type="caution">
    <text evidence="2">The sequence shown here is derived from an EMBL/GenBank/DDBJ whole genome shotgun (WGS) entry which is preliminary data.</text>
</comment>
<keyword evidence="1" id="KW-0812">Transmembrane</keyword>
<evidence type="ECO:0000256" key="1">
    <source>
        <dbReference type="SAM" id="Phobius"/>
    </source>
</evidence>
<evidence type="ECO:0000313" key="3">
    <source>
        <dbReference type="Proteomes" id="UP000539957"/>
    </source>
</evidence>
<keyword evidence="1" id="KW-1133">Transmembrane helix</keyword>
<sequence length="139" mass="15381">MESLFRDFWWLMFPLAWIVGGGVSSFFRYRRQKGALDLMRTYAERGQEPPEVLLKMVGEAEEDVDLWDTTGRSSSCGRRPANYWSLFGLFFALAVGFAATGYFTGIDGGSGAFMVVGVTMGAVAIWALINAIARQDGRS</sequence>
<keyword evidence="3" id="KW-1185">Reference proteome</keyword>
<dbReference type="Proteomes" id="UP000539957">
    <property type="component" value="Unassembled WGS sequence"/>
</dbReference>
<proteinExistence type="predicted"/>
<feature type="transmembrane region" description="Helical" evidence="1">
    <location>
        <begin position="12"/>
        <end position="29"/>
    </location>
</feature>
<dbReference type="EMBL" id="JACHKY010000002">
    <property type="protein sequence ID" value="MBB4797292.1"/>
    <property type="molecule type" value="Genomic_DNA"/>
</dbReference>
<evidence type="ECO:0000313" key="2">
    <source>
        <dbReference type="EMBL" id="MBB4797292.1"/>
    </source>
</evidence>
<protein>
    <submittedName>
        <fullName evidence="2">Uncharacterized protein</fullName>
    </submittedName>
</protein>